<sequence>MLTNIFAGLAIICILVYYYLLTVLHIKNRGVYHPISQAVSDYGVGDYKNYFQLAGLLTAVRNIALALALGFWTYQFDFKGKAVALLCLALLGTLGVAVFPTDIEGQERTLKGRLHLLFAIFQFTALALVLLNFEGAFLPLKYHFYQLAYCLKILVEIGLYGLVAALILPFLKKYFGLFERIFLFFGNLYFLLICFAILSVN</sequence>
<dbReference type="EMBL" id="AEUV02000002">
    <property type="protein sequence ID" value="EHI73429.1"/>
    <property type="molecule type" value="Genomic_DNA"/>
</dbReference>
<organism evidence="2 3">
    <name type="scientific">Streptococcus criceti HS-6</name>
    <dbReference type="NCBI Taxonomy" id="873449"/>
    <lineage>
        <taxon>Bacteria</taxon>
        <taxon>Bacillati</taxon>
        <taxon>Bacillota</taxon>
        <taxon>Bacilli</taxon>
        <taxon>Lactobacillales</taxon>
        <taxon>Streptococcaceae</taxon>
        <taxon>Streptococcus</taxon>
    </lineage>
</organism>
<gene>
    <name evidence="2" type="ORF">STRCR_0651</name>
</gene>
<keyword evidence="1" id="KW-0472">Membrane</keyword>
<feature type="transmembrane region" description="Helical" evidence="1">
    <location>
        <begin position="6"/>
        <end position="26"/>
    </location>
</feature>
<dbReference type="Pfam" id="PF06197">
    <property type="entry name" value="DUF998"/>
    <property type="match status" value="1"/>
</dbReference>
<dbReference type="RefSeq" id="WP_004225350.1">
    <property type="nucleotide sequence ID" value="NZ_AEUV02000002.1"/>
</dbReference>
<keyword evidence="1" id="KW-1133">Transmembrane helix</keyword>
<dbReference type="STRING" id="873449.STRCR_0651"/>
<dbReference type="AlphaFoldDB" id="G5JQY7"/>
<dbReference type="InterPro" id="IPR009339">
    <property type="entry name" value="DUF998"/>
</dbReference>
<feature type="transmembrane region" description="Helical" evidence="1">
    <location>
        <begin position="181"/>
        <end position="200"/>
    </location>
</feature>
<name>G5JQY7_STRCG</name>
<feature type="transmembrane region" description="Helical" evidence="1">
    <location>
        <begin position="145"/>
        <end position="169"/>
    </location>
</feature>
<keyword evidence="1" id="KW-0812">Transmembrane</keyword>
<feature type="transmembrane region" description="Helical" evidence="1">
    <location>
        <begin position="82"/>
        <end position="102"/>
    </location>
</feature>
<feature type="transmembrane region" description="Helical" evidence="1">
    <location>
        <begin position="53"/>
        <end position="76"/>
    </location>
</feature>
<protein>
    <submittedName>
        <fullName evidence="2">Membrane protein</fullName>
    </submittedName>
</protein>
<proteinExistence type="predicted"/>
<accession>G5JQY7</accession>
<dbReference type="OrthoDB" id="2221333at2"/>
<evidence type="ECO:0000313" key="3">
    <source>
        <dbReference type="Proteomes" id="UP000004322"/>
    </source>
</evidence>
<keyword evidence="3" id="KW-1185">Reference proteome</keyword>
<feature type="transmembrane region" description="Helical" evidence="1">
    <location>
        <begin position="114"/>
        <end position="133"/>
    </location>
</feature>
<evidence type="ECO:0000256" key="1">
    <source>
        <dbReference type="SAM" id="Phobius"/>
    </source>
</evidence>
<comment type="caution">
    <text evidence="2">The sequence shown here is derived from an EMBL/GenBank/DDBJ whole genome shotgun (WGS) entry which is preliminary data.</text>
</comment>
<reference evidence="2" key="1">
    <citation type="submission" date="2011-07" db="EMBL/GenBank/DDBJ databases">
        <authorList>
            <person name="Stanhope M.J."/>
            <person name="Durkin A.S."/>
            <person name="Hostetler J."/>
            <person name="Kim M."/>
            <person name="Radune D."/>
            <person name="Singh I."/>
            <person name="Town C.D."/>
        </authorList>
    </citation>
    <scope>NUCLEOTIDE SEQUENCE [LARGE SCALE GENOMIC DNA]</scope>
    <source>
        <strain evidence="2">HS-6</strain>
    </source>
</reference>
<evidence type="ECO:0000313" key="2">
    <source>
        <dbReference type="EMBL" id="EHI73429.1"/>
    </source>
</evidence>
<dbReference type="Proteomes" id="UP000004322">
    <property type="component" value="Unassembled WGS sequence"/>
</dbReference>